<dbReference type="RefSeq" id="WP_376801517.1">
    <property type="nucleotide sequence ID" value="NZ_DBNB01000012.1"/>
</dbReference>
<feature type="binding site" evidence="3">
    <location>
        <position position="99"/>
    </location>
    <ligand>
        <name>Zn(2+)</name>
        <dbReference type="ChEBI" id="CHEBI:29105"/>
        <label>1</label>
    </ligand>
</feature>
<gene>
    <name evidence="5" type="ORF">A4S15_03925</name>
</gene>
<reference evidence="5 6" key="1">
    <citation type="journal article" date="2017" name="Water Res.">
        <title>Comammox in drinking water systems.</title>
        <authorList>
            <person name="Wang Y."/>
            <person name="Ma L."/>
            <person name="Mao Y."/>
            <person name="Jiang X."/>
            <person name="Xia Y."/>
            <person name="Yu K."/>
            <person name="Li B."/>
            <person name="Zhang T."/>
        </authorList>
    </citation>
    <scope>NUCLEOTIDE SEQUENCE [LARGE SCALE GENOMIC DNA]</scope>
    <source>
        <strain evidence="5">SG_bin8</strain>
    </source>
</reference>
<evidence type="ECO:0000256" key="1">
    <source>
        <dbReference type="ARBA" id="ARBA00006153"/>
    </source>
</evidence>
<dbReference type="InterPro" id="IPR002933">
    <property type="entry name" value="Peptidase_M20"/>
</dbReference>
<evidence type="ECO:0000313" key="6">
    <source>
        <dbReference type="Proteomes" id="UP000192872"/>
    </source>
</evidence>
<dbReference type="PIRSF" id="PIRSF001235">
    <property type="entry name" value="Amidase_carbamoylase"/>
    <property type="match status" value="1"/>
</dbReference>
<comment type="caution">
    <text evidence="5">The sequence shown here is derived from an EMBL/GenBank/DDBJ whole genome shotgun (WGS) entry which is preliminary data.</text>
</comment>
<comment type="cofactor">
    <cofactor evidence="3">
        <name>Zn(2+)</name>
        <dbReference type="ChEBI" id="CHEBI:29105"/>
    </cofactor>
    <text evidence="3">Binds 2 Zn(2+) ions per subunit.</text>
</comment>
<dbReference type="Gene3D" id="3.30.70.360">
    <property type="match status" value="1"/>
</dbReference>
<feature type="binding site" evidence="3">
    <location>
        <position position="134"/>
    </location>
    <ligand>
        <name>Zn(2+)</name>
        <dbReference type="ChEBI" id="CHEBI:29105"/>
        <label>2</label>
    </ligand>
</feature>
<dbReference type="AlphaFoldDB" id="A0A1W9I571"/>
<feature type="binding site" evidence="3">
    <location>
        <position position="195"/>
    </location>
    <ligand>
        <name>Zn(2+)</name>
        <dbReference type="ChEBI" id="CHEBI:29105"/>
        <label>1</label>
    </ligand>
</feature>
<feature type="binding site" evidence="3">
    <location>
        <position position="88"/>
    </location>
    <ligand>
        <name>Zn(2+)</name>
        <dbReference type="ChEBI" id="CHEBI:29105"/>
        <label>1</label>
    </ligand>
</feature>
<dbReference type="CDD" id="cd03884">
    <property type="entry name" value="M20_bAS"/>
    <property type="match status" value="1"/>
</dbReference>
<organism evidence="5 6">
    <name type="scientific">Candidatus Raskinella chloraquaticus</name>
    <dbReference type="NCBI Taxonomy" id="1951219"/>
    <lineage>
        <taxon>Bacteria</taxon>
        <taxon>Pseudomonadati</taxon>
        <taxon>Pseudomonadota</taxon>
        <taxon>Alphaproteobacteria</taxon>
        <taxon>Hyphomicrobiales</taxon>
        <taxon>Phreatobacteraceae</taxon>
        <taxon>Candidatus Raskinella</taxon>
    </lineage>
</organism>
<dbReference type="Pfam" id="PF01546">
    <property type="entry name" value="Peptidase_M20"/>
    <property type="match status" value="1"/>
</dbReference>
<dbReference type="SUPFAM" id="SSF55031">
    <property type="entry name" value="Bacterial exopeptidase dimerisation domain"/>
    <property type="match status" value="1"/>
</dbReference>
<evidence type="ECO:0000259" key="4">
    <source>
        <dbReference type="Pfam" id="PF07687"/>
    </source>
</evidence>
<dbReference type="NCBIfam" id="NF006771">
    <property type="entry name" value="PRK09290.1-5"/>
    <property type="match status" value="1"/>
</dbReference>
<protein>
    <recommendedName>
        <fullName evidence="4">Peptidase M20 dimerisation domain-containing protein</fullName>
    </recommendedName>
</protein>
<dbReference type="Pfam" id="PF07687">
    <property type="entry name" value="M20_dimer"/>
    <property type="match status" value="1"/>
</dbReference>
<dbReference type="NCBIfam" id="TIGR01879">
    <property type="entry name" value="hydantase"/>
    <property type="match status" value="1"/>
</dbReference>
<proteinExistence type="inferred from homology"/>
<feature type="domain" description="Peptidase M20 dimerisation" evidence="4">
    <location>
        <begin position="216"/>
        <end position="315"/>
    </location>
</feature>
<evidence type="ECO:0000256" key="2">
    <source>
        <dbReference type="ARBA" id="ARBA00022801"/>
    </source>
</evidence>
<dbReference type="PANTHER" id="PTHR32494:SF5">
    <property type="entry name" value="ALLANTOATE AMIDOHYDROLASE"/>
    <property type="match status" value="1"/>
</dbReference>
<feature type="binding site" evidence="3">
    <location>
        <position position="99"/>
    </location>
    <ligand>
        <name>Zn(2+)</name>
        <dbReference type="ChEBI" id="CHEBI:29105"/>
        <label>2</label>
    </ligand>
</feature>
<feature type="binding site" evidence="3">
    <location>
        <position position="386"/>
    </location>
    <ligand>
        <name>Zn(2+)</name>
        <dbReference type="ChEBI" id="CHEBI:29105"/>
        <label>2</label>
    </ligand>
</feature>
<dbReference type="InterPro" id="IPR036264">
    <property type="entry name" value="Bact_exopeptidase_dim_dom"/>
</dbReference>
<dbReference type="EMBL" id="LWDL01000001">
    <property type="protein sequence ID" value="OQW54750.1"/>
    <property type="molecule type" value="Genomic_DNA"/>
</dbReference>
<sequence length="419" mass="44425">MRQANEAANLRISGPRLLSRLEVLGRIGDTGDGGVCRLALSDEDRLGRDQLVAWMRELDLEVHIDPIGNIVGVMAGETDGPAVMLGSHIDTVGTGGRYDGALGVMAGLEVIATLREAGFRPRRPIAIMAFTGEEGARFAPDLLGSCVWTGDMSVEEAYAIKDQAGLMVGDEVRRIGYAGSAAPGCVKTHAYVELHIEQGPVLDHSGGGVAAVTGVQAITWLEATVSGEPNHAGTTPMDVRRDANYAAARLMVAARDLTKTISGLRVNSGRFRTEPGNVNVVARQAVFSLDMRHPDDAPLTHAEAQMREAAAQIAASENVTITFSDLARFPATPFDERIVSKVEAAAKRLGYPVRRMPSGAGHDAQMMAGFVPTAMIFVPSINGRSHTPDEETRSEDVIAGANVLLSVALDLAQGDMPGR</sequence>
<dbReference type="InterPro" id="IPR011650">
    <property type="entry name" value="Peptidase_M20_dimer"/>
</dbReference>
<keyword evidence="3" id="KW-0479">Metal-binding</keyword>
<dbReference type="STRING" id="1827387.A4S15_03925"/>
<accession>A0A1W9I571</accession>
<dbReference type="PANTHER" id="PTHR32494">
    <property type="entry name" value="ALLANTOATE DEIMINASE-RELATED"/>
    <property type="match status" value="1"/>
</dbReference>
<dbReference type="GO" id="GO:0046872">
    <property type="term" value="F:metal ion binding"/>
    <property type="evidence" value="ECO:0007669"/>
    <property type="project" value="UniProtKB-KW"/>
</dbReference>
<keyword evidence="2" id="KW-0378">Hydrolase</keyword>
<dbReference type="Proteomes" id="UP000192872">
    <property type="component" value="Unassembled WGS sequence"/>
</dbReference>
<dbReference type="InterPro" id="IPR010158">
    <property type="entry name" value="Amidase_Cbmase"/>
</dbReference>
<dbReference type="SUPFAM" id="SSF53187">
    <property type="entry name" value="Zn-dependent exopeptidases"/>
    <property type="match status" value="1"/>
</dbReference>
<dbReference type="GO" id="GO:0016813">
    <property type="term" value="F:hydrolase activity, acting on carbon-nitrogen (but not peptide) bonds, in linear amidines"/>
    <property type="evidence" value="ECO:0007669"/>
    <property type="project" value="InterPro"/>
</dbReference>
<comment type="similarity">
    <text evidence="1">Belongs to the peptidase M20 family.</text>
</comment>
<evidence type="ECO:0000313" key="5">
    <source>
        <dbReference type="EMBL" id="OQW54750.1"/>
    </source>
</evidence>
<name>A0A1W9I571_9HYPH</name>
<dbReference type="Gene3D" id="3.40.630.10">
    <property type="entry name" value="Zn peptidases"/>
    <property type="match status" value="1"/>
</dbReference>
<evidence type="ECO:0000256" key="3">
    <source>
        <dbReference type="PIRSR" id="PIRSR001235-1"/>
    </source>
</evidence>
<keyword evidence="3" id="KW-0862">Zinc</keyword>